<dbReference type="PANTHER" id="PTHR21089:SF12">
    <property type="entry name" value="BIFUNCTIONAL 3-DEHYDROQUINATE DEHYDRATASE_SHIKIMATE DEHYDROGENASE, CHLOROPLASTIC"/>
    <property type="match status" value="1"/>
</dbReference>
<dbReference type="GO" id="GO:0004764">
    <property type="term" value="F:shikimate 3-dehydrogenase (NADP+) activity"/>
    <property type="evidence" value="ECO:0007669"/>
    <property type="project" value="InterPro"/>
</dbReference>
<dbReference type="SUPFAM" id="SSF53223">
    <property type="entry name" value="Aminoacid dehydrogenase-like, N-terminal domain"/>
    <property type="match status" value="1"/>
</dbReference>
<dbReference type="Gene3D" id="3.40.50.10860">
    <property type="entry name" value="Leucine Dehydrogenase, chain A, domain 1"/>
    <property type="match status" value="1"/>
</dbReference>
<organism evidence="2 3">
    <name type="scientific">Durio zibethinus</name>
    <name type="common">Durian</name>
    <dbReference type="NCBI Taxonomy" id="66656"/>
    <lineage>
        <taxon>Eukaryota</taxon>
        <taxon>Viridiplantae</taxon>
        <taxon>Streptophyta</taxon>
        <taxon>Embryophyta</taxon>
        <taxon>Tracheophyta</taxon>
        <taxon>Spermatophyta</taxon>
        <taxon>Magnoliopsida</taxon>
        <taxon>eudicotyledons</taxon>
        <taxon>Gunneridae</taxon>
        <taxon>Pentapetalae</taxon>
        <taxon>rosids</taxon>
        <taxon>malvids</taxon>
        <taxon>Malvales</taxon>
        <taxon>Malvaceae</taxon>
        <taxon>Helicteroideae</taxon>
        <taxon>Durio</taxon>
    </lineage>
</organism>
<name>A0A6P5WTV5_DURZI</name>
<evidence type="ECO:0000313" key="3">
    <source>
        <dbReference type="RefSeq" id="XP_022718926.1"/>
    </source>
</evidence>
<feature type="domain" description="Shikimate dehydrogenase substrate binding N-terminal" evidence="1">
    <location>
        <begin position="13"/>
        <end position="63"/>
    </location>
</feature>
<accession>A0A6P5WTV5</accession>
<dbReference type="KEGG" id="dzi:111277053"/>
<dbReference type="PANTHER" id="PTHR21089">
    <property type="entry name" value="SHIKIMATE DEHYDROGENASE"/>
    <property type="match status" value="1"/>
</dbReference>
<protein>
    <submittedName>
        <fullName evidence="3">Bifunctional 3-dehydroquinate dehydratase/shikimate dehydrogenase, chloroplastic-like</fullName>
    </submittedName>
</protein>
<dbReference type="GeneID" id="111277053"/>
<dbReference type="InterPro" id="IPR013708">
    <property type="entry name" value="Shikimate_DH-bd_N"/>
</dbReference>
<dbReference type="OrthoDB" id="204377at2759"/>
<dbReference type="InterPro" id="IPR046346">
    <property type="entry name" value="Aminoacid_DH-like_N_sf"/>
</dbReference>
<dbReference type="GO" id="GO:0009423">
    <property type="term" value="P:chorismate biosynthetic process"/>
    <property type="evidence" value="ECO:0007669"/>
    <property type="project" value="TreeGrafter"/>
</dbReference>
<reference evidence="3" key="1">
    <citation type="submission" date="2025-08" db="UniProtKB">
        <authorList>
            <consortium name="RefSeq"/>
        </authorList>
    </citation>
    <scope>IDENTIFICATION</scope>
    <source>
        <tissue evidence="3">Fruit stalk</tissue>
    </source>
</reference>
<dbReference type="AlphaFoldDB" id="A0A6P5WTV5"/>
<proteinExistence type="predicted"/>
<gene>
    <name evidence="3" type="primary">LOC111277053</name>
</gene>
<keyword evidence="2" id="KW-1185">Reference proteome</keyword>
<sequence length="79" mass="8597">MRHTGPDTKVHGVIGNPISHSKSSHLYNTAFRSTGFNGIYLPLLADDVSKFITTYSSPDFAGIVENLICNMFLAGHLCV</sequence>
<dbReference type="Pfam" id="PF08501">
    <property type="entry name" value="Shikimate_dh_N"/>
    <property type="match status" value="1"/>
</dbReference>
<dbReference type="GO" id="GO:0019632">
    <property type="term" value="P:shikimate metabolic process"/>
    <property type="evidence" value="ECO:0007669"/>
    <property type="project" value="TreeGrafter"/>
</dbReference>
<evidence type="ECO:0000259" key="1">
    <source>
        <dbReference type="Pfam" id="PF08501"/>
    </source>
</evidence>
<dbReference type="RefSeq" id="XP_022718926.1">
    <property type="nucleotide sequence ID" value="XM_022863191.1"/>
</dbReference>
<dbReference type="Proteomes" id="UP000515121">
    <property type="component" value="Unplaced"/>
</dbReference>
<dbReference type="InterPro" id="IPR022893">
    <property type="entry name" value="Shikimate_DH_fam"/>
</dbReference>
<evidence type="ECO:0000313" key="2">
    <source>
        <dbReference type="Proteomes" id="UP000515121"/>
    </source>
</evidence>